<organism evidence="2 3">
    <name type="scientific">Endocarpon pusillum</name>
    <dbReference type="NCBI Taxonomy" id="364733"/>
    <lineage>
        <taxon>Eukaryota</taxon>
        <taxon>Fungi</taxon>
        <taxon>Dikarya</taxon>
        <taxon>Ascomycota</taxon>
        <taxon>Pezizomycotina</taxon>
        <taxon>Eurotiomycetes</taxon>
        <taxon>Chaetothyriomycetidae</taxon>
        <taxon>Verrucariales</taxon>
        <taxon>Verrucariaceae</taxon>
        <taxon>Endocarpon</taxon>
    </lineage>
</organism>
<proteinExistence type="predicted"/>
<dbReference type="AlphaFoldDB" id="A0A8H7A742"/>
<evidence type="ECO:0000313" key="3">
    <source>
        <dbReference type="Proteomes" id="UP000606974"/>
    </source>
</evidence>
<accession>A0A8H7A742</accession>
<dbReference type="EMBL" id="JAACFV010000314">
    <property type="protein sequence ID" value="KAF7502159.1"/>
    <property type="molecule type" value="Genomic_DNA"/>
</dbReference>
<dbReference type="Proteomes" id="UP000606974">
    <property type="component" value="Unassembled WGS sequence"/>
</dbReference>
<evidence type="ECO:0000313" key="2">
    <source>
        <dbReference type="EMBL" id="KAF7502159.1"/>
    </source>
</evidence>
<protein>
    <submittedName>
        <fullName evidence="2">Uncharacterized protein</fullName>
    </submittedName>
</protein>
<evidence type="ECO:0000256" key="1">
    <source>
        <dbReference type="SAM" id="MobiDB-lite"/>
    </source>
</evidence>
<sequence length="58" mass="6187">MVTNTRGATRQQGEERGQIESQSRTEGASRSRVETESVTSDAEEATLSAATQHPPGDP</sequence>
<feature type="compositionally biased region" description="Polar residues" evidence="1">
    <location>
        <begin position="1"/>
        <end position="11"/>
    </location>
</feature>
<comment type="caution">
    <text evidence="2">The sequence shown here is derived from an EMBL/GenBank/DDBJ whole genome shotgun (WGS) entry which is preliminary data.</text>
</comment>
<feature type="region of interest" description="Disordered" evidence="1">
    <location>
        <begin position="1"/>
        <end position="58"/>
    </location>
</feature>
<gene>
    <name evidence="2" type="ORF">GJ744_006878</name>
</gene>
<keyword evidence="3" id="KW-1185">Reference proteome</keyword>
<reference evidence="2" key="1">
    <citation type="submission" date="2020-02" db="EMBL/GenBank/DDBJ databases">
        <authorList>
            <person name="Palmer J.M."/>
        </authorList>
    </citation>
    <scope>NUCLEOTIDE SEQUENCE</scope>
    <source>
        <strain evidence="2">EPUS1.4</strain>
        <tissue evidence="2">Thallus</tissue>
    </source>
</reference>
<name>A0A8H7A742_9EURO</name>